<feature type="region of interest" description="Disordered" evidence="9">
    <location>
        <begin position="391"/>
        <end position="412"/>
    </location>
</feature>
<evidence type="ECO:0000256" key="2">
    <source>
        <dbReference type="ARBA" id="ARBA00012483"/>
    </source>
</evidence>
<dbReference type="Gene3D" id="3.30.40.10">
    <property type="entry name" value="Zinc/RING finger domain, C3HC4 (zinc finger)"/>
    <property type="match status" value="1"/>
</dbReference>
<dbReference type="PANTHER" id="PTHR22937:SF65">
    <property type="entry name" value="E3 UBIQUITIN-PROTEIN LIGASE ARK2C"/>
    <property type="match status" value="1"/>
</dbReference>
<evidence type="ECO:0000256" key="6">
    <source>
        <dbReference type="ARBA" id="ARBA00022786"/>
    </source>
</evidence>
<evidence type="ECO:0000256" key="1">
    <source>
        <dbReference type="ARBA" id="ARBA00000900"/>
    </source>
</evidence>
<dbReference type="RefSeq" id="XP_048325474.1">
    <property type="nucleotide sequence ID" value="XM_048469517.2"/>
</dbReference>
<keyword evidence="4" id="KW-0479">Metal-binding</keyword>
<evidence type="ECO:0000259" key="10">
    <source>
        <dbReference type="PROSITE" id="PS50089"/>
    </source>
</evidence>
<feature type="domain" description="RING-type" evidence="10">
    <location>
        <begin position="508"/>
        <end position="550"/>
    </location>
</feature>
<evidence type="ECO:0000256" key="5">
    <source>
        <dbReference type="ARBA" id="ARBA00022771"/>
    </source>
</evidence>
<dbReference type="EC" id="2.3.2.27" evidence="2"/>
<dbReference type="RefSeq" id="XP_048325475.1">
    <property type="nucleotide sequence ID" value="XM_048469518.2"/>
</dbReference>
<reference evidence="12 13" key="1">
    <citation type="submission" date="2025-05" db="UniProtKB">
        <authorList>
            <consortium name="RefSeq"/>
        </authorList>
    </citation>
    <scope>IDENTIFICATION</scope>
    <source>
        <tissue evidence="12 13">Seedling</tissue>
    </source>
</reference>
<dbReference type="SMART" id="SM00184">
    <property type="entry name" value="RING"/>
    <property type="match status" value="1"/>
</dbReference>
<evidence type="ECO:0000256" key="4">
    <source>
        <dbReference type="ARBA" id="ARBA00022723"/>
    </source>
</evidence>
<feature type="region of interest" description="Disordered" evidence="9">
    <location>
        <begin position="359"/>
        <end position="379"/>
    </location>
</feature>
<dbReference type="GeneID" id="107413668"/>
<name>A0ABM4AF93_ZIZJJ</name>
<evidence type="ECO:0000313" key="12">
    <source>
        <dbReference type="RefSeq" id="XP_048325474.1"/>
    </source>
</evidence>
<evidence type="ECO:0000313" key="13">
    <source>
        <dbReference type="RefSeq" id="XP_048325475.1"/>
    </source>
</evidence>
<keyword evidence="5 8" id="KW-0863">Zinc-finger</keyword>
<dbReference type="PANTHER" id="PTHR22937">
    <property type="entry name" value="E3 UBIQUITIN-PROTEIN LIGASE RNF165"/>
    <property type="match status" value="1"/>
</dbReference>
<dbReference type="Pfam" id="PF13639">
    <property type="entry name" value="zf-RING_2"/>
    <property type="match status" value="1"/>
</dbReference>
<feature type="compositionally biased region" description="Polar residues" evidence="9">
    <location>
        <begin position="199"/>
        <end position="208"/>
    </location>
</feature>
<evidence type="ECO:0000256" key="9">
    <source>
        <dbReference type="SAM" id="MobiDB-lite"/>
    </source>
</evidence>
<evidence type="ECO:0000256" key="8">
    <source>
        <dbReference type="PROSITE-ProRule" id="PRU00175"/>
    </source>
</evidence>
<dbReference type="CDD" id="cd16469">
    <property type="entry name" value="RING-H2_RNF24-like"/>
    <property type="match status" value="1"/>
</dbReference>
<feature type="compositionally biased region" description="Low complexity" evidence="9">
    <location>
        <begin position="173"/>
        <end position="190"/>
    </location>
</feature>
<feature type="region of interest" description="Disordered" evidence="9">
    <location>
        <begin position="140"/>
        <end position="227"/>
    </location>
</feature>
<dbReference type="PROSITE" id="PS50089">
    <property type="entry name" value="ZF_RING_2"/>
    <property type="match status" value="1"/>
</dbReference>
<organism evidence="11 14">
    <name type="scientific">Ziziphus jujuba</name>
    <name type="common">Chinese jujube</name>
    <name type="synonym">Ziziphus sativa</name>
    <dbReference type="NCBI Taxonomy" id="326968"/>
    <lineage>
        <taxon>Eukaryota</taxon>
        <taxon>Viridiplantae</taxon>
        <taxon>Streptophyta</taxon>
        <taxon>Embryophyta</taxon>
        <taxon>Tracheophyta</taxon>
        <taxon>Spermatophyta</taxon>
        <taxon>Magnoliopsida</taxon>
        <taxon>eudicotyledons</taxon>
        <taxon>Gunneridae</taxon>
        <taxon>Pentapetalae</taxon>
        <taxon>rosids</taxon>
        <taxon>fabids</taxon>
        <taxon>Rosales</taxon>
        <taxon>Rhamnaceae</taxon>
        <taxon>Paliureae</taxon>
        <taxon>Ziziphus</taxon>
    </lineage>
</organism>
<accession>A0ABM4AF93</accession>
<proteinExistence type="predicted"/>
<keyword evidence="3" id="KW-0808">Transferase</keyword>
<evidence type="ECO:0000256" key="3">
    <source>
        <dbReference type="ARBA" id="ARBA00022679"/>
    </source>
</evidence>
<keyword evidence="7" id="KW-0862">Zinc</keyword>
<keyword evidence="6" id="KW-0833">Ubl conjugation pathway</keyword>
<dbReference type="SUPFAM" id="SSF57850">
    <property type="entry name" value="RING/U-box"/>
    <property type="match status" value="1"/>
</dbReference>
<comment type="catalytic activity">
    <reaction evidence="1">
        <text>S-ubiquitinyl-[E2 ubiquitin-conjugating enzyme]-L-cysteine + [acceptor protein]-L-lysine = [E2 ubiquitin-conjugating enzyme]-L-cysteine + N(6)-ubiquitinyl-[acceptor protein]-L-lysine.</text>
        <dbReference type="EC" id="2.3.2.27"/>
    </reaction>
</comment>
<dbReference type="InterPro" id="IPR045191">
    <property type="entry name" value="MBR1/2-like"/>
</dbReference>
<keyword evidence="11" id="KW-1185">Reference proteome</keyword>
<evidence type="ECO:0000313" key="14">
    <source>
        <dbReference type="RefSeq" id="XP_060675385.1"/>
    </source>
</evidence>
<dbReference type="InterPro" id="IPR013083">
    <property type="entry name" value="Znf_RING/FYVE/PHD"/>
</dbReference>
<evidence type="ECO:0000256" key="7">
    <source>
        <dbReference type="ARBA" id="ARBA00022833"/>
    </source>
</evidence>
<protein>
    <recommendedName>
        <fullName evidence="2">RING-type E3 ubiquitin transferase</fullName>
        <ecNumber evidence="2">2.3.2.27</ecNumber>
    </recommendedName>
</protein>
<feature type="compositionally biased region" description="Polar residues" evidence="9">
    <location>
        <begin position="140"/>
        <end position="154"/>
    </location>
</feature>
<dbReference type="RefSeq" id="XP_060675385.1">
    <property type="nucleotide sequence ID" value="XM_060819402.1"/>
</dbReference>
<evidence type="ECO:0000313" key="11">
    <source>
        <dbReference type="Proteomes" id="UP001652623"/>
    </source>
</evidence>
<dbReference type="Proteomes" id="UP001652623">
    <property type="component" value="Chromosome 8"/>
</dbReference>
<sequence>MGHRHLMNSSLQMFEMNQEHYGSHGTAEQSHIHMDIFYVEISVLIFQRRAVAPANGSLFYPMENTPMGGAYSASQQDLGSRPVEHSLSNIRLEGPPPSQTVVSGPTYDPSQQFHSVGSFYPAPVNNTDHAHTSYYNRNSIHNIDNGLTTHTSGNDRGPFERKRPRIPVASEISGSTSTFSAAGSSSTSSGYQLEKPTPDHQNYSSSSVGLPHYHADSLPIGGEGFPRNVRSRLRLDLEPTPRRTYMPNCSSHYCHPNAYLTNHSGPDDIPNSNVGTTAHEQNHIPLFAANGRSSTSENNGISHQMNQFLIEGSTAENNGYRRDPISSRNPILPPQHHHRFQTHLATDGRISYPQRSIPPYQASSSAPRWRHEAGPLGNGPEFLSETYTSRYMRPPSAGGRRHSHRDGRSRTTIERSESFYDAAADSHDGMSSEAFMMVDRSSFYGSRHLFDHYGDMRLDVDNMTYEELLALGERIGNVNTGLSEGMISNCLVEKTSSSTDHDLEEASCPICLEGYKSKDEVGTIKNCGHDYHVSCIKKWLLMKNACPICKAPALSDSLKKQ</sequence>
<gene>
    <name evidence="12 13 14" type="primary">LOC107413668</name>
</gene>
<dbReference type="InterPro" id="IPR001841">
    <property type="entry name" value="Znf_RING"/>
</dbReference>